<dbReference type="EMBL" id="JAGYPJ010000001">
    <property type="protein sequence ID" value="MBS4198598.1"/>
    <property type="molecule type" value="Genomic_DNA"/>
</dbReference>
<accession>A0A942TK52</accession>
<proteinExistence type="predicted"/>
<keyword evidence="3" id="KW-1185">Reference proteome</keyword>
<evidence type="ECO:0000313" key="3">
    <source>
        <dbReference type="Proteomes" id="UP000682713"/>
    </source>
</evidence>
<organism evidence="2 3">
    <name type="scientific">Lederbergia citrisecunda</name>
    <dbReference type="NCBI Taxonomy" id="2833583"/>
    <lineage>
        <taxon>Bacteria</taxon>
        <taxon>Bacillati</taxon>
        <taxon>Bacillota</taxon>
        <taxon>Bacilli</taxon>
        <taxon>Bacillales</taxon>
        <taxon>Bacillaceae</taxon>
        <taxon>Lederbergia</taxon>
    </lineage>
</organism>
<protein>
    <submittedName>
        <fullName evidence="2">Uncharacterized protein</fullName>
    </submittedName>
</protein>
<feature type="coiled-coil region" evidence="1">
    <location>
        <begin position="39"/>
        <end position="90"/>
    </location>
</feature>
<keyword evidence="1" id="KW-0175">Coiled coil</keyword>
<evidence type="ECO:0000256" key="1">
    <source>
        <dbReference type="SAM" id="Coils"/>
    </source>
</evidence>
<dbReference type="Proteomes" id="UP000682713">
    <property type="component" value="Unassembled WGS sequence"/>
</dbReference>
<sequence length="95" mass="11478">MPIQELKQIIATQKSVSTSRLEEIARRIDLLYINQGKTIRNQRNTLNQLNSRLQRLEVKADRRKQAMQDYENLKMHHRNLEREFNILRGKYEQKS</sequence>
<dbReference type="RefSeq" id="WP_213109343.1">
    <property type="nucleotide sequence ID" value="NZ_JAGYPJ010000001.1"/>
</dbReference>
<comment type="caution">
    <text evidence="2">The sequence shown here is derived from an EMBL/GenBank/DDBJ whole genome shotgun (WGS) entry which is preliminary data.</text>
</comment>
<dbReference type="AlphaFoldDB" id="A0A942TK52"/>
<name>A0A942TK52_9BACI</name>
<reference evidence="2 3" key="1">
    <citation type="submission" date="2021-05" db="EMBL/GenBank/DDBJ databases">
        <title>Novel Bacillus species.</title>
        <authorList>
            <person name="Liu G."/>
        </authorList>
    </citation>
    <scope>NUCLEOTIDE SEQUENCE [LARGE SCALE GENOMIC DNA]</scope>
    <source>
        <strain evidence="2 3">FJAT-49732</strain>
    </source>
</reference>
<gene>
    <name evidence="2" type="ORF">KHA93_02910</name>
</gene>
<evidence type="ECO:0000313" key="2">
    <source>
        <dbReference type="EMBL" id="MBS4198598.1"/>
    </source>
</evidence>